<sequence length="388" mass="44609">MCFMLQMKLLYPFLTSSDYFYEPLITFGLDLGKDCTKEKEVGKKLSALHSQVAVFQRPLNFVVMYESSQGRNHTSLASVLRTTSLMVNATVSFIRRQMRQKGILPPKYPVISEAEVNNMTDSYLKNLIQRNLVVIVRKRTITFDYLKFSQILEFKGLSQRCDSKTDEDIIEMVFKCKFLFAAMFTLTMLSSTGFAAKYSSVETIMRLFLEPSRTNATREMLNVYSFIASSNDLSETILRLGDANTQVCASDKQRKDNLTIAYAKMRDFINPVYMAYSYEAAQTPQNKILKGVLMKVGQHLNNTAMRLRHKLTKNSYPVPSTPTSVPEANLDQLSREYLTKFVTGTITDDMVKRYRNYVILYTLKDVIQEVLNQCLWRPNATRNQLVHP</sequence>
<dbReference type="EMBL" id="CALNXJ010000019">
    <property type="protein sequence ID" value="CAH3122757.1"/>
    <property type="molecule type" value="Genomic_DNA"/>
</dbReference>
<keyword evidence="2" id="KW-1185">Reference proteome</keyword>
<evidence type="ECO:0000313" key="2">
    <source>
        <dbReference type="Proteomes" id="UP001159428"/>
    </source>
</evidence>
<comment type="caution">
    <text evidence="1">The sequence shown here is derived from an EMBL/GenBank/DDBJ whole genome shotgun (WGS) entry which is preliminary data.</text>
</comment>
<accession>A0AAU9WQS0</accession>
<reference evidence="1 2" key="1">
    <citation type="submission" date="2022-05" db="EMBL/GenBank/DDBJ databases">
        <authorList>
            <consortium name="Genoscope - CEA"/>
            <person name="William W."/>
        </authorList>
    </citation>
    <scope>NUCLEOTIDE SEQUENCE [LARGE SCALE GENOMIC DNA]</scope>
</reference>
<dbReference type="AlphaFoldDB" id="A0AAU9WQS0"/>
<dbReference type="Proteomes" id="UP001159428">
    <property type="component" value="Unassembled WGS sequence"/>
</dbReference>
<name>A0AAU9WQS0_9CNID</name>
<gene>
    <name evidence="1" type="ORF">PMEA_00009774</name>
</gene>
<evidence type="ECO:0000313" key="1">
    <source>
        <dbReference type="EMBL" id="CAH3122757.1"/>
    </source>
</evidence>
<protein>
    <submittedName>
        <fullName evidence="1">Uncharacterized protein</fullName>
    </submittedName>
</protein>
<proteinExistence type="predicted"/>
<organism evidence="1 2">
    <name type="scientific">Pocillopora meandrina</name>
    <dbReference type="NCBI Taxonomy" id="46732"/>
    <lineage>
        <taxon>Eukaryota</taxon>
        <taxon>Metazoa</taxon>
        <taxon>Cnidaria</taxon>
        <taxon>Anthozoa</taxon>
        <taxon>Hexacorallia</taxon>
        <taxon>Scleractinia</taxon>
        <taxon>Astrocoeniina</taxon>
        <taxon>Pocilloporidae</taxon>
        <taxon>Pocillopora</taxon>
    </lineage>
</organism>